<dbReference type="PROSITE" id="PS50176">
    <property type="entry name" value="ARM_REPEAT"/>
    <property type="match status" value="1"/>
</dbReference>
<dbReference type="InterPro" id="IPR000157">
    <property type="entry name" value="TIR_dom"/>
</dbReference>
<dbReference type="PANTHER" id="PTHR46270">
    <property type="entry name" value="ARMADILLO-TYPE FOLD-RELATED"/>
    <property type="match status" value="1"/>
</dbReference>
<comment type="caution">
    <text evidence="4">The sequence shown here is derived from an EMBL/GenBank/DDBJ whole genome shotgun (WGS) entry which is preliminary data.</text>
</comment>
<dbReference type="SUPFAM" id="SSF52200">
    <property type="entry name" value="Toll/Interleukin receptor TIR domain"/>
    <property type="match status" value="2"/>
</dbReference>
<name>A0A3M6TPX1_POCDA</name>
<dbReference type="Gene3D" id="3.40.50.10140">
    <property type="entry name" value="Toll/interleukin-1 receptor homology (TIR) domain"/>
    <property type="match status" value="2"/>
</dbReference>
<evidence type="ECO:0000313" key="5">
    <source>
        <dbReference type="Proteomes" id="UP000275408"/>
    </source>
</evidence>
<dbReference type="InterPro" id="IPR011989">
    <property type="entry name" value="ARM-like"/>
</dbReference>
<sequence length="1198" mass="134857">MGTGASSHTVSKGEPQMSQTPNKTSNISEAKNILASGTQSEEKANYVEMNAPSNLTEADRNSDELKRHLSEGSLARKEVVTCCVELLKFSFTIDETEEIQATSEEFVLKKDIPHVVFEIYTSLLTNYPTLVSFDREKDEETEYDTKVPEELRLAQDVLNLLAGFTVNLTSCPKLAIEFGKTGLIPVFLGMTEALKDCIPDIIPFEDPEAKTISKWTARGRTLSRLLGSLVNMAIQVSNRIVFLDSNGIQHLLPFLQSPVTAFYIKSLFCLAYLVEEEDNGVVMADAEPIKFIIHMLDKAIKSSTRAYLGFSASAIADGISKLAVNENNSKQFGFNGAIPVIFNMLTTSKEDSDERLGGTTALWMLSFDAINRALIKAFPSATDTLQRFAQDSDKKVAKASQGVLWEIETENRDLTRSDSQHIMISYQWDCQEIILRVKDELRSSGFNVWIDVEKIEGSTLQSMASAVENCAVFVMAVSRKYFESPNCRSEAEYAYQLRKQIIPLMMERRFQPRGWLGIIMGTKLWMDFREDGNLEAGTSQLIKELGQTVKSQGSGKEKSKEGDLKKTLLSYKKNHRNVYVYLSESEKLIRGLRSHLASGQLASNEAFWKADGFVGLYGKIPDLASRHLVVNFLVDVDLPEFLTEIVRILRRRLYPEERSAAREKRVLSAEKDVKVTRKKKASSMKAGFRDEVPSEENSDAKWAIEVMLSVSVAILNFSDFHDAFCEACGNAGLIREYLELLEQLKMCTPEFEDQTTPLTDAEDKDTNFSRKGSLIFEVLGVLHNLSKRTSLKKHFDNGNAVETLLSFFRTKFPVYRMTSLLTLAYLVDEKNNHLIMASEEPIKDILKLLDKASHSANRRSLGFSAAEIAYGLMHVATNDGNKRMIGLHGGIPMLVSMLKGSKEHEDEKVAAAKALYMLSFDEINKEVIRSNSDTMSSLQSLQNSDNKEILQAVSGIMWEIHGKIGHSENSDSEEHVMISYQWDTQQTMLRVKHELETRGFSVWMDVEQMEGSILETMARAVEKSSVLVLAMSRKYQNSPNCRSEAEYAYQRRKRIIPLMMESGYNPDGWLGIILGAKLWMDFRKEPNVGIQQLMKEISKGKTAASQSELLGSAPIKASENEKVLQWKKEDVAKWLQGIGFPIDDISVRGKLDGPLLHMLNELRKESPEFFYSSVKTDLCLPTIIEVLQFTKELKELFG</sequence>
<evidence type="ECO:0000313" key="4">
    <source>
        <dbReference type="EMBL" id="RMX43463.1"/>
    </source>
</evidence>
<dbReference type="Proteomes" id="UP000275408">
    <property type="component" value="Unassembled WGS sequence"/>
</dbReference>
<protein>
    <recommendedName>
        <fullName evidence="3">TIR domain-containing protein</fullName>
    </recommendedName>
</protein>
<reference evidence="4 5" key="1">
    <citation type="journal article" date="2018" name="Sci. Rep.">
        <title>Comparative analysis of the Pocillopora damicornis genome highlights role of immune system in coral evolution.</title>
        <authorList>
            <person name="Cunning R."/>
            <person name="Bay R.A."/>
            <person name="Gillette P."/>
            <person name="Baker A.C."/>
            <person name="Traylor-Knowles N."/>
        </authorList>
    </citation>
    <scope>NUCLEOTIDE SEQUENCE [LARGE SCALE GENOMIC DNA]</scope>
    <source>
        <strain evidence="4">RSMAS</strain>
        <tissue evidence="4">Whole animal</tissue>
    </source>
</reference>
<dbReference type="Pfam" id="PF13676">
    <property type="entry name" value="TIR_2"/>
    <property type="match status" value="2"/>
</dbReference>
<keyword evidence="5" id="KW-1185">Reference proteome</keyword>
<evidence type="ECO:0000259" key="3">
    <source>
        <dbReference type="Pfam" id="PF13676"/>
    </source>
</evidence>
<dbReference type="PANTHER" id="PTHR46270:SF2">
    <property type="entry name" value="TIR DOMAIN-CONTAINING PROTEIN"/>
    <property type="match status" value="1"/>
</dbReference>
<feature type="compositionally biased region" description="Polar residues" evidence="2">
    <location>
        <begin position="1"/>
        <end position="39"/>
    </location>
</feature>
<evidence type="ECO:0000256" key="1">
    <source>
        <dbReference type="PROSITE-ProRule" id="PRU00259"/>
    </source>
</evidence>
<dbReference type="SUPFAM" id="SSF47769">
    <property type="entry name" value="SAM/Pointed domain"/>
    <property type="match status" value="1"/>
</dbReference>
<evidence type="ECO:0000256" key="2">
    <source>
        <dbReference type="SAM" id="MobiDB-lite"/>
    </source>
</evidence>
<dbReference type="Gene3D" id="1.25.10.10">
    <property type="entry name" value="Leucine-rich Repeat Variant"/>
    <property type="match status" value="2"/>
</dbReference>
<feature type="region of interest" description="Disordered" evidence="2">
    <location>
        <begin position="1"/>
        <end position="41"/>
    </location>
</feature>
<organism evidence="4 5">
    <name type="scientific">Pocillopora damicornis</name>
    <name type="common">Cauliflower coral</name>
    <name type="synonym">Millepora damicornis</name>
    <dbReference type="NCBI Taxonomy" id="46731"/>
    <lineage>
        <taxon>Eukaryota</taxon>
        <taxon>Metazoa</taxon>
        <taxon>Cnidaria</taxon>
        <taxon>Anthozoa</taxon>
        <taxon>Hexacorallia</taxon>
        <taxon>Scleractinia</taxon>
        <taxon>Astrocoeniina</taxon>
        <taxon>Pocilloporidae</taxon>
        <taxon>Pocillopora</taxon>
    </lineage>
</organism>
<feature type="repeat" description="ARM" evidence="1">
    <location>
        <begin position="889"/>
        <end position="933"/>
    </location>
</feature>
<dbReference type="InterPro" id="IPR000225">
    <property type="entry name" value="Armadillo"/>
</dbReference>
<dbReference type="EMBL" id="RCHS01003197">
    <property type="protein sequence ID" value="RMX43463.1"/>
    <property type="molecule type" value="Genomic_DNA"/>
</dbReference>
<dbReference type="InterPro" id="IPR013761">
    <property type="entry name" value="SAM/pointed_sf"/>
</dbReference>
<feature type="domain" description="TIR" evidence="3">
    <location>
        <begin position="422"/>
        <end position="541"/>
    </location>
</feature>
<dbReference type="InterPro" id="IPR035897">
    <property type="entry name" value="Toll_tir_struct_dom_sf"/>
</dbReference>
<dbReference type="GO" id="GO:0007165">
    <property type="term" value="P:signal transduction"/>
    <property type="evidence" value="ECO:0007669"/>
    <property type="project" value="InterPro"/>
</dbReference>
<proteinExistence type="predicted"/>
<accession>A0A3M6TPX1</accession>
<gene>
    <name evidence="4" type="ORF">pdam_00001881</name>
</gene>
<dbReference type="OrthoDB" id="5983238at2759"/>
<feature type="domain" description="TIR" evidence="3">
    <location>
        <begin position="976"/>
        <end position="1093"/>
    </location>
</feature>
<dbReference type="InterPro" id="IPR016024">
    <property type="entry name" value="ARM-type_fold"/>
</dbReference>
<dbReference type="STRING" id="46731.A0A3M6TPX1"/>
<dbReference type="SUPFAM" id="SSF48371">
    <property type="entry name" value="ARM repeat"/>
    <property type="match status" value="2"/>
</dbReference>
<dbReference type="AlphaFoldDB" id="A0A3M6TPX1"/>